<dbReference type="SUPFAM" id="SSF81383">
    <property type="entry name" value="F-box domain"/>
    <property type="match status" value="1"/>
</dbReference>
<name>A0A5N6PM45_9ASTR</name>
<gene>
    <name evidence="2" type="ORF">E3N88_05492</name>
    <name evidence="3" type="ORF">E3N88_05567</name>
</gene>
<dbReference type="InterPro" id="IPR025886">
    <property type="entry name" value="PP2-like"/>
</dbReference>
<dbReference type="CDD" id="cd22162">
    <property type="entry name" value="F-box_AtSKIP3-like"/>
    <property type="match status" value="1"/>
</dbReference>
<comment type="caution">
    <text evidence="3">The sequence shown here is derived from an EMBL/GenBank/DDBJ whole genome shotgun (WGS) entry which is preliminary data.</text>
</comment>
<reference evidence="3 4" key="1">
    <citation type="submission" date="2019-05" db="EMBL/GenBank/DDBJ databases">
        <title>Mikania micrantha, genome provides insights into the molecular mechanism of rapid growth.</title>
        <authorList>
            <person name="Liu B."/>
        </authorList>
    </citation>
    <scope>NUCLEOTIDE SEQUENCE [LARGE SCALE GENOMIC DNA]</scope>
    <source>
        <strain evidence="3">NLD-2019</strain>
        <tissue evidence="3">Leaf</tissue>
    </source>
</reference>
<dbReference type="AlphaFoldDB" id="A0A5N6PM45"/>
<feature type="domain" description="F-box" evidence="1">
    <location>
        <begin position="1"/>
        <end position="44"/>
    </location>
</feature>
<evidence type="ECO:0000313" key="4">
    <source>
        <dbReference type="Proteomes" id="UP000326396"/>
    </source>
</evidence>
<proteinExistence type="predicted"/>
<dbReference type="PROSITE" id="PS50181">
    <property type="entry name" value="FBOX"/>
    <property type="match status" value="1"/>
</dbReference>
<evidence type="ECO:0000313" key="3">
    <source>
        <dbReference type="EMBL" id="KAD6794671.1"/>
    </source>
</evidence>
<evidence type="ECO:0000313" key="2">
    <source>
        <dbReference type="EMBL" id="KAD6794596.1"/>
    </source>
</evidence>
<organism evidence="3 4">
    <name type="scientific">Mikania micrantha</name>
    <name type="common">bitter vine</name>
    <dbReference type="NCBI Taxonomy" id="192012"/>
    <lineage>
        <taxon>Eukaryota</taxon>
        <taxon>Viridiplantae</taxon>
        <taxon>Streptophyta</taxon>
        <taxon>Embryophyta</taxon>
        <taxon>Tracheophyta</taxon>
        <taxon>Spermatophyta</taxon>
        <taxon>Magnoliopsida</taxon>
        <taxon>eudicotyledons</taxon>
        <taxon>Gunneridae</taxon>
        <taxon>Pentapetalae</taxon>
        <taxon>asterids</taxon>
        <taxon>campanulids</taxon>
        <taxon>Asterales</taxon>
        <taxon>Asteraceae</taxon>
        <taxon>Asteroideae</taxon>
        <taxon>Heliantheae alliance</taxon>
        <taxon>Eupatorieae</taxon>
        <taxon>Mikania</taxon>
    </lineage>
</organism>
<dbReference type="EMBL" id="SZYD01000003">
    <property type="protein sequence ID" value="KAD6794671.1"/>
    <property type="molecule type" value="Genomic_DNA"/>
</dbReference>
<dbReference type="Pfam" id="PF14299">
    <property type="entry name" value="PP2"/>
    <property type="match status" value="1"/>
</dbReference>
<sequence>MERLPADCVADILSRASPRDACRSTVVASVFKAAAESDMLWERFLPPDHRKIMSESVFPVTYKSKKELFFKLSSPLLIDHGLKAFWIDKATGKKCYMLCARELYIAWSANPLFWCWKPVTHSRFAEIAELRMTSWLEVEGKINTQILSPNTMYRVYLVVQVAHHRAYGLDVVPCEVSVEVGESCSQGTVLLSHDACTKKSLKTDAYGANKAKDGSRSRSEEEVSRVGCDREDGWLEIELGDFYNEGMCGKEVKMSLREVNGVQLKGGLVVGALEIRPLKS</sequence>
<dbReference type="Proteomes" id="UP000326396">
    <property type="component" value="Linkage Group LG11"/>
</dbReference>
<dbReference type="EMBL" id="SZYD01000003">
    <property type="protein sequence ID" value="KAD6794596.1"/>
    <property type="molecule type" value="Genomic_DNA"/>
</dbReference>
<dbReference type="PANTHER" id="PTHR32278">
    <property type="entry name" value="F-BOX DOMAIN-CONTAINING PROTEIN"/>
    <property type="match status" value="1"/>
</dbReference>
<keyword evidence="4" id="KW-1185">Reference proteome</keyword>
<evidence type="ECO:0000259" key="1">
    <source>
        <dbReference type="PROSITE" id="PS50181"/>
    </source>
</evidence>
<dbReference type="InterPro" id="IPR001810">
    <property type="entry name" value="F-box_dom"/>
</dbReference>
<accession>A0A5N6PM45</accession>
<dbReference type="OrthoDB" id="1918565at2759"/>
<protein>
    <recommendedName>
        <fullName evidence="1">F-box domain-containing protein</fullName>
    </recommendedName>
</protein>
<dbReference type="InterPro" id="IPR036047">
    <property type="entry name" value="F-box-like_dom_sf"/>
</dbReference>
<dbReference type="PANTHER" id="PTHR32278:SF11">
    <property type="entry name" value="F-BOX DOMAIN-CONTAINING PROTEIN"/>
    <property type="match status" value="1"/>
</dbReference>